<keyword evidence="3" id="KW-0597">Phosphoprotein</keyword>
<proteinExistence type="predicted"/>
<evidence type="ECO:0000256" key="9">
    <source>
        <dbReference type="SAM" id="Phobius"/>
    </source>
</evidence>
<protein>
    <recommendedName>
        <fullName evidence="2">histidine kinase</fullName>
        <ecNumber evidence="2">2.7.13.3</ecNumber>
    </recommendedName>
</protein>
<keyword evidence="12" id="KW-1185">Reference proteome</keyword>
<accession>X5EC96</accession>
<keyword evidence="4" id="KW-0808">Transferase</keyword>
<organism evidence="11 12">
    <name type="scientific">Corynebacterium glyciniphilum AJ 3170</name>
    <dbReference type="NCBI Taxonomy" id="1404245"/>
    <lineage>
        <taxon>Bacteria</taxon>
        <taxon>Bacillati</taxon>
        <taxon>Actinomycetota</taxon>
        <taxon>Actinomycetes</taxon>
        <taxon>Mycobacteriales</taxon>
        <taxon>Corynebacteriaceae</taxon>
        <taxon>Corynebacterium</taxon>
    </lineage>
</organism>
<comment type="catalytic activity">
    <reaction evidence="1">
        <text>ATP + protein L-histidine = ADP + protein N-phospho-L-histidine.</text>
        <dbReference type="EC" id="2.7.13.3"/>
    </reaction>
</comment>
<evidence type="ECO:0000256" key="1">
    <source>
        <dbReference type="ARBA" id="ARBA00000085"/>
    </source>
</evidence>
<feature type="domain" description="Signal transduction histidine kinase subgroup 3 dimerisation and phosphoacceptor" evidence="10">
    <location>
        <begin position="207"/>
        <end position="269"/>
    </location>
</feature>
<sequence length="418" mass="44049">MPLASLASMDTGRFPVISWSDVRAALLYAVVVVVLYLSGVTNQPFLSGVFDATPWPAAASLVLMLVGALGTLVRSSHPGLLLVVVVPVSLLELLFGDQVSAYILLVEGLWAPVARGSARSARSATVTGVVVGAVMGMAMLVSWGDAVPLGTAVVIGAMIIVVAVFTPLAWGWEVRHHKVAQEAAEELARTEHELAGERAAREVELDRLQIAQDLHDVVAGHLTAVSLHTSLALELDEPVARARSLETARDSAEAALGDLREVIGVLAGPGTAAGQQASSMVPTLNWEIFRQRLGEEAVVETDPQVDDPAIVPTSIRTVLLHIGAEAVTNAVRHGASPRSLRVTVHSGHVELDCRNRCLPPRPTATAETTTLGLRAMDNRARALGGTVVAGTHGETGSVPDTWRVRARLPLHATGDGDR</sequence>
<dbReference type="PANTHER" id="PTHR24421:SF10">
    <property type="entry name" value="NITRATE_NITRITE SENSOR PROTEIN NARQ"/>
    <property type="match status" value="1"/>
</dbReference>
<keyword evidence="9" id="KW-0812">Transmembrane</keyword>
<dbReference type="KEGG" id="cgy:CGLY_08905"/>
<dbReference type="SUPFAM" id="SSF55874">
    <property type="entry name" value="ATPase domain of HSP90 chaperone/DNA topoisomerase II/histidine kinase"/>
    <property type="match status" value="1"/>
</dbReference>
<dbReference type="EMBL" id="CP006842">
    <property type="protein sequence ID" value="AHW64226.1"/>
    <property type="molecule type" value="Genomic_DNA"/>
</dbReference>
<evidence type="ECO:0000256" key="8">
    <source>
        <dbReference type="ARBA" id="ARBA00023012"/>
    </source>
</evidence>
<keyword evidence="5" id="KW-0547">Nucleotide-binding</keyword>
<reference evidence="11 12" key="1">
    <citation type="journal article" date="2015" name="Int. J. Syst. Evol. Microbiol.">
        <title>Revisiting Corynebacterium glyciniphilum (ex Kubota et al., 1972) sp. nov., nom. rev., isolated from putrefied banana.</title>
        <authorList>
            <person name="Al-Dilaimi A."/>
            <person name="Bednarz H."/>
            <person name="Lomker A."/>
            <person name="Niehaus K."/>
            <person name="Kalinowski J."/>
            <person name="Ruckert C."/>
        </authorList>
    </citation>
    <scope>NUCLEOTIDE SEQUENCE [LARGE SCALE GENOMIC DNA]</scope>
    <source>
        <strain evidence="11">AJ 3170</strain>
    </source>
</reference>
<dbReference type="GO" id="GO:0000155">
    <property type="term" value="F:phosphorelay sensor kinase activity"/>
    <property type="evidence" value="ECO:0007669"/>
    <property type="project" value="InterPro"/>
</dbReference>
<dbReference type="AlphaFoldDB" id="X5EC96"/>
<feature type="transmembrane region" description="Helical" evidence="9">
    <location>
        <begin position="126"/>
        <end position="143"/>
    </location>
</feature>
<evidence type="ECO:0000256" key="5">
    <source>
        <dbReference type="ARBA" id="ARBA00022741"/>
    </source>
</evidence>
<keyword evidence="8" id="KW-0902">Two-component regulatory system</keyword>
<dbReference type="GO" id="GO:0016020">
    <property type="term" value="C:membrane"/>
    <property type="evidence" value="ECO:0007669"/>
    <property type="project" value="InterPro"/>
</dbReference>
<dbReference type="GO" id="GO:0046983">
    <property type="term" value="F:protein dimerization activity"/>
    <property type="evidence" value="ECO:0007669"/>
    <property type="project" value="InterPro"/>
</dbReference>
<evidence type="ECO:0000256" key="7">
    <source>
        <dbReference type="ARBA" id="ARBA00022840"/>
    </source>
</evidence>
<keyword evidence="6 11" id="KW-0418">Kinase</keyword>
<keyword evidence="9" id="KW-1133">Transmembrane helix</keyword>
<keyword evidence="7" id="KW-0067">ATP-binding</keyword>
<feature type="transmembrane region" description="Helical" evidence="9">
    <location>
        <begin position="22"/>
        <end position="40"/>
    </location>
</feature>
<evidence type="ECO:0000256" key="4">
    <source>
        <dbReference type="ARBA" id="ARBA00022679"/>
    </source>
</evidence>
<evidence type="ECO:0000313" key="11">
    <source>
        <dbReference type="EMBL" id="AHW64226.1"/>
    </source>
</evidence>
<dbReference type="PANTHER" id="PTHR24421">
    <property type="entry name" value="NITRATE/NITRITE SENSOR PROTEIN NARX-RELATED"/>
    <property type="match status" value="1"/>
</dbReference>
<evidence type="ECO:0000256" key="3">
    <source>
        <dbReference type="ARBA" id="ARBA00022553"/>
    </source>
</evidence>
<dbReference type="GO" id="GO:0005524">
    <property type="term" value="F:ATP binding"/>
    <property type="evidence" value="ECO:0007669"/>
    <property type="project" value="UniProtKB-KW"/>
</dbReference>
<feature type="transmembrane region" description="Helical" evidence="9">
    <location>
        <begin position="79"/>
        <end position="105"/>
    </location>
</feature>
<dbReference type="InterPro" id="IPR011712">
    <property type="entry name" value="Sig_transdc_His_kin_sub3_dim/P"/>
</dbReference>
<dbReference type="STRING" id="1404245.CGLY_08905"/>
<gene>
    <name evidence="11" type="ORF">CGLY_08905</name>
</gene>
<keyword evidence="9" id="KW-0472">Membrane</keyword>
<evidence type="ECO:0000259" key="10">
    <source>
        <dbReference type="Pfam" id="PF07730"/>
    </source>
</evidence>
<dbReference type="Gene3D" id="3.30.565.10">
    <property type="entry name" value="Histidine kinase-like ATPase, C-terminal domain"/>
    <property type="match status" value="1"/>
</dbReference>
<feature type="transmembrane region" description="Helical" evidence="9">
    <location>
        <begin position="149"/>
        <end position="170"/>
    </location>
</feature>
<dbReference type="eggNOG" id="COG4585">
    <property type="taxonomic scope" value="Bacteria"/>
</dbReference>
<dbReference type="Proteomes" id="UP000023703">
    <property type="component" value="Chromosome"/>
</dbReference>
<dbReference type="Gene3D" id="1.20.5.1930">
    <property type="match status" value="1"/>
</dbReference>
<evidence type="ECO:0000313" key="12">
    <source>
        <dbReference type="Proteomes" id="UP000023703"/>
    </source>
</evidence>
<dbReference type="EC" id="2.7.13.3" evidence="2"/>
<dbReference type="InterPro" id="IPR050482">
    <property type="entry name" value="Sensor_HK_TwoCompSys"/>
</dbReference>
<name>X5EC96_9CORY</name>
<dbReference type="Pfam" id="PF07730">
    <property type="entry name" value="HisKA_3"/>
    <property type="match status" value="1"/>
</dbReference>
<dbReference type="HOGENOM" id="CLU_000445_20_1_11"/>
<evidence type="ECO:0000256" key="2">
    <source>
        <dbReference type="ARBA" id="ARBA00012438"/>
    </source>
</evidence>
<evidence type="ECO:0000256" key="6">
    <source>
        <dbReference type="ARBA" id="ARBA00022777"/>
    </source>
</evidence>
<feature type="transmembrane region" description="Helical" evidence="9">
    <location>
        <begin position="52"/>
        <end position="73"/>
    </location>
</feature>
<dbReference type="InterPro" id="IPR036890">
    <property type="entry name" value="HATPase_C_sf"/>
</dbReference>